<evidence type="ECO:0000256" key="1">
    <source>
        <dbReference type="SAM" id="MobiDB-lite"/>
    </source>
</evidence>
<keyword evidence="3" id="KW-1185">Reference proteome</keyword>
<sequence>MASMPVDLPFWEQVHAFWRRRRSGVSAASYTTGYVTGSTRRQAERRQAGTGSRPRASSTRSG</sequence>
<gene>
    <name evidence="2" type="ORF">C7C46_04520</name>
</gene>
<name>A0A2V4P9M5_9ACTN</name>
<dbReference type="AlphaFoldDB" id="A0A2V4P9M5"/>
<proteinExistence type="predicted"/>
<reference evidence="2 3" key="1">
    <citation type="submission" date="2018-03" db="EMBL/GenBank/DDBJ databases">
        <title>Bioinformatic expansion and discovery of thiopeptide antibiotics.</title>
        <authorList>
            <person name="Schwalen C.J."/>
            <person name="Hudson G.A."/>
            <person name="Mitchell D.A."/>
        </authorList>
    </citation>
    <scope>NUCLEOTIDE SEQUENCE [LARGE SCALE GENOMIC DNA]</scope>
    <source>
        <strain evidence="2 3">ATCC 21389</strain>
    </source>
</reference>
<comment type="caution">
    <text evidence="2">The sequence shown here is derived from an EMBL/GenBank/DDBJ whole genome shotgun (WGS) entry which is preliminary data.</text>
</comment>
<organism evidence="2 3">
    <name type="scientific">Streptomyces tateyamensis</name>
    <dbReference type="NCBI Taxonomy" id="565073"/>
    <lineage>
        <taxon>Bacteria</taxon>
        <taxon>Bacillati</taxon>
        <taxon>Actinomycetota</taxon>
        <taxon>Actinomycetes</taxon>
        <taxon>Kitasatosporales</taxon>
        <taxon>Streptomycetaceae</taxon>
        <taxon>Streptomyces</taxon>
    </lineage>
</organism>
<evidence type="ECO:0000313" key="2">
    <source>
        <dbReference type="EMBL" id="PYC87444.1"/>
    </source>
</evidence>
<evidence type="ECO:0000313" key="3">
    <source>
        <dbReference type="Proteomes" id="UP000248039"/>
    </source>
</evidence>
<dbReference type="EMBL" id="PYBW01000014">
    <property type="protein sequence ID" value="PYC87444.1"/>
    <property type="molecule type" value="Genomic_DNA"/>
</dbReference>
<feature type="region of interest" description="Disordered" evidence="1">
    <location>
        <begin position="32"/>
        <end position="62"/>
    </location>
</feature>
<dbReference type="Proteomes" id="UP000248039">
    <property type="component" value="Unassembled WGS sequence"/>
</dbReference>
<protein>
    <submittedName>
        <fullName evidence="2">Uncharacterized protein</fullName>
    </submittedName>
</protein>
<accession>A0A2V4P9M5</accession>